<evidence type="ECO:0000313" key="4">
    <source>
        <dbReference type="Proteomes" id="UP001190700"/>
    </source>
</evidence>
<feature type="compositionally biased region" description="Pro residues" evidence="1">
    <location>
        <begin position="86"/>
        <end position="121"/>
    </location>
</feature>
<name>A0AAE0BCC6_9CHLO</name>
<organism evidence="3 4">
    <name type="scientific">Cymbomonas tetramitiformis</name>
    <dbReference type="NCBI Taxonomy" id="36881"/>
    <lineage>
        <taxon>Eukaryota</taxon>
        <taxon>Viridiplantae</taxon>
        <taxon>Chlorophyta</taxon>
        <taxon>Pyramimonadophyceae</taxon>
        <taxon>Pyramimonadales</taxon>
        <taxon>Pyramimonadaceae</taxon>
        <taxon>Cymbomonas</taxon>
    </lineage>
</organism>
<proteinExistence type="predicted"/>
<keyword evidence="2" id="KW-1133">Transmembrane helix</keyword>
<dbReference type="AlphaFoldDB" id="A0AAE0BCC6"/>
<evidence type="ECO:0000313" key="3">
    <source>
        <dbReference type="EMBL" id="KAK3233354.1"/>
    </source>
</evidence>
<comment type="caution">
    <text evidence="3">The sequence shown here is derived from an EMBL/GenBank/DDBJ whole genome shotgun (WGS) entry which is preliminary data.</text>
</comment>
<accession>A0AAE0BCC6</accession>
<keyword evidence="2" id="KW-0812">Transmembrane</keyword>
<feature type="transmembrane region" description="Helical" evidence="2">
    <location>
        <begin position="153"/>
        <end position="177"/>
    </location>
</feature>
<gene>
    <name evidence="3" type="ORF">CYMTET_56337</name>
</gene>
<evidence type="ECO:0000256" key="2">
    <source>
        <dbReference type="SAM" id="Phobius"/>
    </source>
</evidence>
<sequence length="235" mass="25867">MALVFLVDKSAVNVVEVRAGSIVALFYMTPPPPNSSFTEQQLIEMSLILHQERLVLNPQFGMVDYTPTTFYLPPLNASLALPPPPLPLPLSPSPPPPLPPPSSPPSSPPPSPPPLAPPFAPFSPDDSLELQRMPTSYIYIDKRENKSTLNDSITIVVVFGTAATALWILGFWGLVYFRAFRRVTPEPEPLPQKTIPWEAEDRRESEDGDMVTDFNMDAGEEPGTFQEVEILVSGC</sequence>
<reference evidence="3 4" key="1">
    <citation type="journal article" date="2015" name="Genome Biol. Evol.">
        <title>Comparative Genomics of a Bacterivorous Green Alga Reveals Evolutionary Causalities and Consequences of Phago-Mixotrophic Mode of Nutrition.</title>
        <authorList>
            <person name="Burns J.A."/>
            <person name="Paasch A."/>
            <person name="Narechania A."/>
            <person name="Kim E."/>
        </authorList>
    </citation>
    <scope>NUCLEOTIDE SEQUENCE [LARGE SCALE GENOMIC DNA]</scope>
    <source>
        <strain evidence="3 4">PLY_AMNH</strain>
    </source>
</reference>
<keyword evidence="4" id="KW-1185">Reference proteome</keyword>
<protein>
    <submittedName>
        <fullName evidence="3">Uncharacterized protein</fullName>
    </submittedName>
</protein>
<evidence type="ECO:0000256" key="1">
    <source>
        <dbReference type="SAM" id="MobiDB-lite"/>
    </source>
</evidence>
<feature type="region of interest" description="Disordered" evidence="1">
    <location>
        <begin position="200"/>
        <end position="220"/>
    </location>
</feature>
<keyword evidence="2" id="KW-0472">Membrane</keyword>
<feature type="region of interest" description="Disordered" evidence="1">
    <location>
        <begin position="86"/>
        <end position="127"/>
    </location>
</feature>
<dbReference type="Proteomes" id="UP001190700">
    <property type="component" value="Unassembled WGS sequence"/>
</dbReference>
<dbReference type="EMBL" id="LGRX02035739">
    <property type="protein sequence ID" value="KAK3233354.1"/>
    <property type="molecule type" value="Genomic_DNA"/>
</dbReference>